<dbReference type="Proteomes" id="UP000236316">
    <property type="component" value="Segment"/>
</dbReference>
<sequence length="193" mass="22106">MYSLQGHALLNYVGNCKDEDELKCLKKKIKEQLGLVKERKLLDKILPDGDVYNEALKNKVVSFERVTYESYGKIGVKYYITFEGGHIIHLNKFYDYSLTRLLHKDGGTSVNGTIATSTTATKGGDPPMVYIYVLLDEDILPFIRDIGLENESLYVEKMRDLLIGYINEYKDVNYGVVTQDEYINSYHGLLKIK</sequence>
<name>A0A2I2L3D7_9VIRU</name>
<dbReference type="RefSeq" id="YP_009448346.1">
    <property type="nucleotide sequence ID" value="NC_036594.1"/>
</dbReference>
<dbReference type="KEGG" id="vg:35381895"/>
<reference evidence="1" key="1">
    <citation type="submission" date="2017-08" db="EMBL/GenBank/DDBJ databases">
        <authorList>
            <consortium name="Urmite Genomes"/>
        </authorList>
    </citation>
    <scope>NUCLEOTIDE SEQUENCE [LARGE SCALE GENOMIC DNA]</scope>
    <source>
        <strain evidence="1">IHUMI-LCC2</strain>
    </source>
</reference>
<evidence type="ECO:0000313" key="1">
    <source>
        <dbReference type="EMBL" id="SNW62044.1"/>
    </source>
</evidence>
<organism evidence="1">
    <name type="scientific">Orpheovirus IHUMI-LCC2</name>
    <dbReference type="NCBI Taxonomy" id="2023057"/>
    <lineage>
        <taxon>Viruses</taxon>
        <taxon>Varidnaviria</taxon>
        <taxon>Bamfordvirae</taxon>
        <taxon>Nucleocytoviricota</taxon>
        <taxon>Megaviricetes</taxon>
        <taxon>Pimascovirales</taxon>
        <taxon>Ocovirineae</taxon>
        <taxon>Orpheoviridae</taxon>
        <taxon>Alphaorpheovirus</taxon>
        <taxon>Alphaorpheovirus massiliense</taxon>
    </lineage>
</organism>
<evidence type="ECO:0000313" key="2">
    <source>
        <dbReference type="Proteomes" id="UP000236316"/>
    </source>
</evidence>
<proteinExistence type="predicted"/>
<protein>
    <submittedName>
        <fullName evidence="1">Uncharacterized protein</fullName>
    </submittedName>
</protein>
<dbReference type="GeneID" id="35381895"/>
<keyword evidence="2" id="KW-1185">Reference proteome</keyword>
<dbReference type="EMBL" id="LT906555">
    <property type="protein sequence ID" value="SNW62044.1"/>
    <property type="molecule type" value="Genomic_DNA"/>
</dbReference>
<accession>A0A2I2L3D7</accession>
<gene>
    <name evidence="1" type="ORF">ORPV_140</name>
</gene>